<dbReference type="InterPro" id="IPR006442">
    <property type="entry name" value="Antitoxin_Phd/YefM"/>
</dbReference>
<accession>A0A1I5SGI9</accession>
<dbReference type="Proteomes" id="UP000198784">
    <property type="component" value="Unassembled WGS sequence"/>
</dbReference>
<dbReference type="InterPro" id="IPR051405">
    <property type="entry name" value="phD/YefM_antitoxin"/>
</dbReference>
<name>A0A1I5SGI9_9PSED</name>
<dbReference type="STRING" id="289003.SAMN05216190_11613"/>
<dbReference type="Pfam" id="PF02604">
    <property type="entry name" value="PhdYeFM_antitox"/>
    <property type="match status" value="1"/>
</dbReference>
<dbReference type="NCBIfam" id="TIGR01552">
    <property type="entry name" value="phd_fam"/>
    <property type="match status" value="1"/>
</dbReference>
<reference evidence="4" key="1">
    <citation type="submission" date="2016-10" db="EMBL/GenBank/DDBJ databases">
        <authorList>
            <person name="Varghese N."/>
            <person name="Submissions S."/>
        </authorList>
    </citation>
    <scope>NUCLEOTIDE SEQUENCE [LARGE SCALE GENOMIC DNA]</scope>
    <source>
        <strain evidence="4">DSM 17834</strain>
    </source>
</reference>
<dbReference type="Gene3D" id="3.40.1620.10">
    <property type="entry name" value="YefM-like domain"/>
    <property type="match status" value="1"/>
</dbReference>
<protein>
    <recommendedName>
        <fullName evidence="2">Antitoxin</fullName>
    </recommendedName>
</protein>
<proteinExistence type="inferred from homology"/>
<dbReference type="AlphaFoldDB" id="A0A1I5SGI9"/>
<dbReference type="RefSeq" id="WP_090501711.1">
    <property type="nucleotide sequence ID" value="NZ_FOWX01000016.1"/>
</dbReference>
<dbReference type="InterPro" id="IPR036165">
    <property type="entry name" value="YefM-like_sf"/>
</dbReference>
<evidence type="ECO:0000256" key="2">
    <source>
        <dbReference type="RuleBase" id="RU362080"/>
    </source>
</evidence>
<comment type="similarity">
    <text evidence="1 2">Belongs to the phD/YefM antitoxin family.</text>
</comment>
<evidence type="ECO:0000256" key="1">
    <source>
        <dbReference type="ARBA" id="ARBA00009981"/>
    </source>
</evidence>
<dbReference type="SUPFAM" id="SSF143120">
    <property type="entry name" value="YefM-like"/>
    <property type="match status" value="1"/>
</dbReference>
<dbReference type="EMBL" id="FOWX01000016">
    <property type="protein sequence ID" value="SFP69456.1"/>
    <property type="molecule type" value="Genomic_DNA"/>
</dbReference>
<gene>
    <name evidence="3" type="ORF">SAMN05216190_11613</name>
</gene>
<dbReference type="OrthoDB" id="6902169at2"/>
<comment type="function">
    <text evidence="2">Antitoxin component of a type II toxin-antitoxin (TA) system.</text>
</comment>
<evidence type="ECO:0000313" key="4">
    <source>
        <dbReference type="Proteomes" id="UP000198784"/>
    </source>
</evidence>
<evidence type="ECO:0000313" key="3">
    <source>
        <dbReference type="EMBL" id="SFP69456.1"/>
    </source>
</evidence>
<organism evidence="3 4">
    <name type="scientific">Pseudomonas borbori</name>
    <dbReference type="NCBI Taxonomy" id="289003"/>
    <lineage>
        <taxon>Bacteria</taxon>
        <taxon>Pseudomonadati</taxon>
        <taxon>Pseudomonadota</taxon>
        <taxon>Gammaproteobacteria</taxon>
        <taxon>Pseudomonadales</taxon>
        <taxon>Pseudomonadaceae</taxon>
        <taxon>Pseudomonas</taxon>
    </lineage>
</organism>
<dbReference type="PANTHER" id="PTHR33713:SF3">
    <property type="entry name" value="ANTITOXIN"/>
    <property type="match status" value="1"/>
</dbReference>
<dbReference type="PANTHER" id="PTHR33713">
    <property type="entry name" value="ANTITOXIN YAFN-RELATED"/>
    <property type="match status" value="1"/>
</dbReference>
<sequence>MKVELVTNLKRQATKILADLHASKEPVLITEHGQPSAYLVDVQDYEFMQRRLELLEGLSRGERAVLEGRTYSQTEAREKMGKWPK</sequence>
<keyword evidence="4" id="KW-1185">Reference proteome</keyword>